<gene>
    <name evidence="2" type="ORF">PanWU01x14_183430</name>
</gene>
<sequence>MTFHFLEVSTFSFPFDDDEGMLSGILDFAMDPRVESGAGGDTVSGEDGSEVEGVAARRSGRTDGGVRERGSLWKQTASNQVLGSPKLLPIKFLNRKDVDFVYLYELFPGKSGPFLIVCDDIRVRSK</sequence>
<accession>A0A2P5C566</accession>
<keyword evidence="3" id="KW-1185">Reference proteome</keyword>
<name>A0A2P5C566_PARAD</name>
<protein>
    <submittedName>
        <fullName evidence="2">Uncharacterized protein</fullName>
    </submittedName>
</protein>
<feature type="region of interest" description="Disordered" evidence="1">
    <location>
        <begin position="36"/>
        <end position="69"/>
    </location>
</feature>
<evidence type="ECO:0000256" key="1">
    <source>
        <dbReference type="SAM" id="MobiDB-lite"/>
    </source>
</evidence>
<organism evidence="2 3">
    <name type="scientific">Parasponia andersonii</name>
    <name type="common">Sponia andersonii</name>
    <dbReference type="NCBI Taxonomy" id="3476"/>
    <lineage>
        <taxon>Eukaryota</taxon>
        <taxon>Viridiplantae</taxon>
        <taxon>Streptophyta</taxon>
        <taxon>Embryophyta</taxon>
        <taxon>Tracheophyta</taxon>
        <taxon>Spermatophyta</taxon>
        <taxon>Magnoliopsida</taxon>
        <taxon>eudicotyledons</taxon>
        <taxon>Gunneridae</taxon>
        <taxon>Pentapetalae</taxon>
        <taxon>rosids</taxon>
        <taxon>fabids</taxon>
        <taxon>Rosales</taxon>
        <taxon>Cannabaceae</taxon>
        <taxon>Parasponia</taxon>
    </lineage>
</organism>
<feature type="compositionally biased region" description="Basic and acidic residues" evidence="1">
    <location>
        <begin position="60"/>
        <end position="69"/>
    </location>
</feature>
<evidence type="ECO:0000313" key="2">
    <source>
        <dbReference type="EMBL" id="PON56134.1"/>
    </source>
</evidence>
<proteinExistence type="predicted"/>
<dbReference type="EMBL" id="JXTB01000174">
    <property type="protein sequence ID" value="PON56134.1"/>
    <property type="molecule type" value="Genomic_DNA"/>
</dbReference>
<dbReference type="AlphaFoldDB" id="A0A2P5C566"/>
<evidence type="ECO:0000313" key="3">
    <source>
        <dbReference type="Proteomes" id="UP000237105"/>
    </source>
</evidence>
<dbReference type="Proteomes" id="UP000237105">
    <property type="component" value="Unassembled WGS sequence"/>
</dbReference>
<comment type="caution">
    <text evidence="2">The sequence shown here is derived from an EMBL/GenBank/DDBJ whole genome shotgun (WGS) entry which is preliminary data.</text>
</comment>
<reference evidence="3" key="1">
    <citation type="submission" date="2016-06" db="EMBL/GenBank/DDBJ databases">
        <title>Parallel loss of symbiosis genes in relatives of nitrogen-fixing non-legume Parasponia.</title>
        <authorList>
            <person name="Van Velzen R."/>
            <person name="Holmer R."/>
            <person name="Bu F."/>
            <person name="Rutten L."/>
            <person name="Van Zeijl A."/>
            <person name="Liu W."/>
            <person name="Santuari L."/>
            <person name="Cao Q."/>
            <person name="Sharma T."/>
            <person name="Shen D."/>
            <person name="Roswanjaya Y."/>
            <person name="Wardhani T."/>
            <person name="Kalhor M.S."/>
            <person name="Jansen J."/>
            <person name="Van den Hoogen J."/>
            <person name="Gungor B."/>
            <person name="Hartog M."/>
            <person name="Hontelez J."/>
            <person name="Verver J."/>
            <person name="Yang W.-C."/>
            <person name="Schijlen E."/>
            <person name="Repin R."/>
            <person name="Schilthuizen M."/>
            <person name="Schranz E."/>
            <person name="Heidstra R."/>
            <person name="Miyata K."/>
            <person name="Fedorova E."/>
            <person name="Kohlen W."/>
            <person name="Bisseling T."/>
            <person name="Smit S."/>
            <person name="Geurts R."/>
        </authorList>
    </citation>
    <scope>NUCLEOTIDE SEQUENCE [LARGE SCALE GENOMIC DNA]</scope>
    <source>
        <strain evidence="3">cv. WU1-14</strain>
    </source>
</reference>